<accession>A0A6A5KRC6</accession>
<feature type="non-terminal residue" evidence="2">
    <location>
        <position position="179"/>
    </location>
</feature>
<name>A0A6A5KRC6_9PLEO</name>
<feature type="region of interest" description="Disordered" evidence="1">
    <location>
        <begin position="88"/>
        <end position="121"/>
    </location>
</feature>
<organism evidence="2 3">
    <name type="scientific">Decorospora gaudefroyi</name>
    <dbReference type="NCBI Taxonomy" id="184978"/>
    <lineage>
        <taxon>Eukaryota</taxon>
        <taxon>Fungi</taxon>
        <taxon>Dikarya</taxon>
        <taxon>Ascomycota</taxon>
        <taxon>Pezizomycotina</taxon>
        <taxon>Dothideomycetes</taxon>
        <taxon>Pleosporomycetidae</taxon>
        <taxon>Pleosporales</taxon>
        <taxon>Pleosporineae</taxon>
        <taxon>Pleosporaceae</taxon>
        <taxon>Decorospora</taxon>
    </lineage>
</organism>
<evidence type="ECO:0000313" key="2">
    <source>
        <dbReference type="EMBL" id="KAF1838069.1"/>
    </source>
</evidence>
<keyword evidence="3" id="KW-1185">Reference proteome</keyword>
<feature type="region of interest" description="Disordered" evidence="1">
    <location>
        <begin position="1"/>
        <end position="20"/>
    </location>
</feature>
<dbReference type="AlphaFoldDB" id="A0A6A5KRC6"/>
<dbReference type="OrthoDB" id="3794585at2759"/>
<evidence type="ECO:0000313" key="3">
    <source>
        <dbReference type="Proteomes" id="UP000800040"/>
    </source>
</evidence>
<protein>
    <submittedName>
        <fullName evidence="2">Uncharacterized protein</fullName>
    </submittedName>
</protein>
<feature type="non-terminal residue" evidence="2">
    <location>
        <position position="1"/>
    </location>
</feature>
<gene>
    <name evidence="2" type="ORF">BDW02DRAFT_483929</name>
</gene>
<sequence length="179" mass="19356">AKVKKFSGQTRGASSTRKRRLPVNQLAVFRTTTSDGLPQPGHASVALATPITAVDPIEDSQTQNLFGRVFPNNRTLRNAAVSKSMLSPRMLQQPRDSPHGTRLVRGPNRPYQGVTAPSSGRAQPLMGLQLASDGFTGPELQHVIKKQPIPWRKSAPKSNKRPILVRELALGCGLLPVSA</sequence>
<reference evidence="2" key="1">
    <citation type="submission" date="2020-01" db="EMBL/GenBank/DDBJ databases">
        <authorList>
            <consortium name="DOE Joint Genome Institute"/>
            <person name="Haridas S."/>
            <person name="Albert R."/>
            <person name="Binder M."/>
            <person name="Bloem J."/>
            <person name="Labutti K."/>
            <person name="Salamov A."/>
            <person name="Andreopoulos B."/>
            <person name="Baker S.E."/>
            <person name="Barry K."/>
            <person name="Bills G."/>
            <person name="Bluhm B.H."/>
            <person name="Cannon C."/>
            <person name="Castanera R."/>
            <person name="Culley D.E."/>
            <person name="Daum C."/>
            <person name="Ezra D."/>
            <person name="Gonzalez J.B."/>
            <person name="Henrissat B."/>
            <person name="Kuo A."/>
            <person name="Liang C."/>
            <person name="Lipzen A."/>
            <person name="Lutzoni F."/>
            <person name="Magnuson J."/>
            <person name="Mondo S."/>
            <person name="Nolan M."/>
            <person name="Ohm R."/>
            <person name="Pangilinan J."/>
            <person name="Park H.-J."/>
            <person name="Ramirez L."/>
            <person name="Alfaro M."/>
            <person name="Sun H."/>
            <person name="Tritt A."/>
            <person name="Yoshinaga Y."/>
            <person name="Zwiers L.-H."/>
            <person name="Turgeon B.G."/>
            <person name="Goodwin S.B."/>
            <person name="Spatafora J.W."/>
            <person name="Crous P.W."/>
            <person name="Grigoriev I.V."/>
        </authorList>
    </citation>
    <scope>NUCLEOTIDE SEQUENCE</scope>
    <source>
        <strain evidence="2">P77</strain>
    </source>
</reference>
<evidence type="ECO:0000256" key="1">
    <source>
        <dbReference type="SAM" id="MobiDB-lite"/>
    </source>
</evidence>
<proteinExistence type="predicted"/>
<dbReference type="EMBL" id="ML975255">
    <property type="protein sequence ID" value="KAF1838069.1"/>
    <property type="molecule type" value="Genomic_DNA"/>
</dbReference>
<dbReference type="Proteomes" id="UP000800040">
    <property type="component" value="Unassembled WGS sequence"/>
</dbReference>